<organism evidence="8 9">
    <name type="scientific">Collybia nuda</name>
    <dbReference type="NCBI Taxonomy" id="64659"/>
    <lineage>
        <taxon>Eukaryota</taxon>
        <taxon>Fungi</taxon>
        <taxon>Dikarya</taxon>
        <taxon>Basidiomycota</taxon>
        <taxon>Agaricomycotina</taxon>
        <taxon>Agaricomycetes</taxon>
        <taxon>Agaricomycetidae</taxon>
        <taxon>Agaricales</taxon>
        <taxon>Tricholomatineae</taxon>
        <taxon>Clitocybaceae</taxon>
        <taxon>Collybia</taxon>
    </lineage>
</organism>
<keyword evidence="2" id="KW-0813">Transport</keyword>
<feature type="transmembrane region" description="Helical" evidence="6">
    <location>
        <begin position="131"/>
        <end position="153"/>
    </location>
</feature>
<dbReference type="InterPro" id="IPR020846">
    <property type="entry name" value="MFS_dom"/>
</dbReference>
<dbReference type="PANTHER" id="PTHR43791">
    <property type="entry name" value="PERMEASE-RELATED"/>
    <property type="match status" value="1"/>
</dbReference>
<keyword evidence="3 6" id="KW-0812">Transmembrane</keyword>
<proteinExistence type="predicted"/>
<feature type="transmembrane region" description="Helical" evidence="6">
    <location>
        <begin position="165"/>
        <end position="186"/>
    </location>
</feature>
<dbReference type="GO" id="GO:0016020">
    <property type="term" value="C:membrane"/>
    <property type="evidence" value="ECO:0007669"/>
    <property type="project" value="UniProtKB-SubCell"/>
</dbReference>
<sequence length="448" mass="48941">MDLRLLPFISVIYLLYLLDRSNVGNARIAGLQKDTHMTNTQFSIALTVTLIPYILIEIPTNLLLKIVGPDRLIPSLLVLWGIVTTLQGLVRNFHDLLACRFLLGLFEGGIFPAIILYLSSFYPRQRLQLRVAIFFSAASLSGAFGGLLAFGIINMDGIGGKAGWAWLFILEGLFSVIFGLVSLYFLPRSVESASFLTPTEKEGILAQLTHEGTMNDKSDVFSWAQVGQAFLLPQVWFVATIFFFAGIVLGSLSYFTPSILVALGFSASRAQLMSVPPFAASFVVTVSVSLLSDKYGLRAPSAIFSSILCIIGFSMYLGSLNPRVQYGSLFFSLSGIYCSGPSLATWISNNAAPQTRRATAIAIGFIMTNVGAIIALWLFSTWSKPPRYTTGTIVLLVSACMMAALSLGNFLYLRAQNKNKARVRLLGGTQENEASDIGDRSAWFIYTL</sequence>
<dbReference type="Proteomes" id="UP000807353">
    <property type="component" value="Unassembled WGS sequence"/>
</dbReference>
<dbReference type="OrthoDB" id="2985014at2759"/>
<keyword evidence="9" id="KW-1185">Reference proteome</keyword>
<feature type="transmembrane region" description="Helical" evidence="6">
    <location>
        <begin position="42"/>
        <end position="64"/>
    </location>
</feature>
<evidence type="ECO:0000259" key="7">
    <source>
        <dbReference type="PROSITE" id="PS50850"/>
    </source>
</evidence>
<gene>
    <name evidence="8" type="ORF">BDZ94DRAFT_1204128</name>
</gene>
<feature type="transmembrane region" description="Helical" evidence="6">
    <location>
        <begin position="359"/>
        <end position="379"/>
    </location>
</feature>
<evidence type="ECO:0000256" key="5">
    <source>
        <dbReference type="ARBA" id="ARBA00023136"/>
    </source>
</evidence>
<feature type="transmembrane region" description="Helical" evidence="6">
    <location>
        <begin position="235"/>
        <end position="255"/>
    </location>
</feature>
<reference evidence="8" key="1">
    <citation type="submission" date="2020-11" db="EMBL/GenBank/DDBJ databases">
        <authorList>
            <consortium name="DOE Joint Genome Institute"/>
            <person name="Ahrendt S."/>
            <person name="Riley R."/>
            <person name="Andreopoulos W."/>
            <person name="Labutti K."/>
            <person name="Pangilinan J."/>
            <person name="Ruiz-Duenas F.J."/>
            <person name="Barrasa J.M."/>
            <person name="Sanchez-Garcia M."/>
            <person name="Camarero S."/>
            <person name="Miyauchi S."/>
            <person name="Serrano A."/>
            <person name="Linde D."/>
            <person name="Babiker R."/>
            <person name="Drula E."/>
            <person name="Ayuso-Fernandez I."/>
            <person name="Pacheco R."/>
            <person name="Padilla G."/>
            <person name="Ferreira P."/>
            <person name="Barriuso J."/>
            <person name="Kellner H."/>
            <person name="Castanera R."/>
            <person name="Alfaro M."/>
            <person name="Ramirez L."/>
            <person name="Pisabarro A.G."/>
            <person name="Kuo A."/>
            <person name="Tritt A."/>
            <person name="Lipzen A."/>
            <person name="He G."/>
            <person name="Yan M."/>
            <person name="Ng V."/>
            <person name="Cullen D."/>
            <person name="Martin F."/>
            <person name="Rosso M.-N."/>
            <person name="Henrissat B."/>
            <person name="Hibbett D."/>
            <person name="Martinez A.T."/>
            <person name="Grigoriev I.V."/>
        </authorList>
    </citation>
    <scope>NUCLEOTIDE SEQUENCE</scope>
    <source>
        <strain evidence="8">CBS 247.69</strain>
    </source>
</reference>
<dbReference type="InterPro" id="IPR036259">
    <property type="entry name" value="MFS_trans_sf"/>
</dbReference>
<feature type="transmembrane region" description="Helical" evidence="6">
    <location>
        <begin position="299"/>
        <end position="317"/>
    </location>
</feature>
<dbReference type="FunFam" id="1.20.1250.20:FF:000034">
    <property type="entry name" value="MFS general substrate transporter"/>
    <property type="match status" value="1"/>
</dbReference>
<dbReference type="Gene3D" id="1.20.1250.20">
    <property type="entry name" value="MFS general substrate transporter like domains"/>
    <property type="match status" value="2"/>
</dbReference>
<evidence type="ECO:0000256" key="6">
    <source>
        <dbReference type="SAM" id="Phobius"/>
    </source>
</evidence>
<evidence type="ECO:0000313" key="9">
    <source>
        <dbReference type="Proteomes" id="UP000807353"/>
    </source>
</evidence>
<feature type="domain" description="Major facilitator superfamily (MFS) profile" evidence="7">
    <location>
        <begin position="5"/>
        <end position="416"/>
    </location>
</feature>
<evidence type="ECO:0000256" key="4">
    <source>
        <dbReference type="ARBA" id="ARBA00022989"/>
    </source>
</evidence>
<accession>A0A9P5XVU5</accession>
<feature type="transmembrane region" description="Helical" evidence="6">
    <location>
        <begin position="329"/>
        <end position="347"/>
    </location>
</feature>
<comment type="caution">
    <text evidence="8">The sequence shown here is derived from an EMBL/GenBank/DDBJ whole genome shotgun (WGS) entry which is preliminary data.</text>
</comment>
<evidence type="ECO:0000256" key="1">
    <source>
        <dbReference type="ARBA" id="ARBA00004141"/>
    </source>
</evidence>
<protein>
    <submittedName>
        <fullName evidence="8">Major facilitator superfamily domain-containing protein</fullName>
    </submittedName>
</protein>
<dbReference type="GO" id="GO:0022857">
    <property type="term" value="F:transmembrane transporter activity"/>
    <property type="evidence" value="ECO:0007669"/>
    <property type="project" value="InterPro"/>
</dbReference>
<dbReference type="Pfam" id="PF07690">
    <property type="entry name" value="MFS_1"/>
    <property type="match status" value="1"/>
</dbReference>
<feature type="transmembrane region" description="Helical" evidence="6">
    <location>
        <begin position="71"/>
        <end position="89"/>
    </location>
</feature>
<dbReference type="AlphaFoldDB" id="A0A9P5XVU5"/>
<dbReference type="SUPFAM" id="SSF103473">
    <property type="entry name" value="MFS general substrate transporter"/>
    <property type="match status" value="1"/>
</dbReference>
<dbReference type="FunFam" id="1.20.1250.20:FF:000013">
    <property type="entry name" value="MFS general substrate transporter"/>
    <property type="match status" value="1"/>
</dbReference>
<dbReference type="PROSITE" id="PS50850">
    <property type="entry name" value="MFS"/>
    <property type="match status" value="1"/>
</dbReference>
<keyword evidence="4 6" id="KW-1133">Transmembrane helix</keyword>
<evidence type="ECO:0000313" key="8">
    <source>
        <dbReference type="EMBL" id="KAF9456650.1"/>
    </source>
</evidence>
<dbReference type="PANTHER" id="PTHR43791:SF85">
    <property type="entry name" value="TRANSPORTER, PUTATIVE (AFU_ORTHOLOGUE AFUA_6G00710)-RELATED"/>
    <property type="match status" value="1"/>
</dbReference>
<comment type="subcellular location">
    <subcellularLocation>
        <location evidence="1">Membrane</location>
        <topology evidence="1">Multi-pass membrane protein</topology>
    </subcellularLocation>
</comment>
<dbReference type="EMBL" id="MU150411">
    <property type="protein sequence ID" value="KAF9456650.1"/>
    <property type="molecule type" value="Genomic_DNA"/>
</dbReference>
<feature type="transmembrane region" description="Helical" evidence="6">
    <location>
        <begin position="275"/>
        <end position="292"/>
    </location>
</feature>
<feature type="transmembrane region" description="Helical" evidence="6">
    <location>
        <begin position="391"/>
        <end position="412"/>
    </location>
</feature>
<keyword evidence="5 6" id="KW-0472">Membrane</keyword>
<name>A0A9P5XVU5_9AGAR</name>
<feature type="transmembrane region" description="Helical" evidence="6">
    <location>
        <begin position="101"/>
        <end position="119"/>
    </location>
</feature>
<dbReference type="InterPro" id="IPR011701">
    <property type="entry name" value="MFS"/>
</dbReference>
<evidence type="ECO:0000256" key="2">
    <source>
        <dbReference type="ARBA" id="ARBA00022448"/>
    </source>
</evidence>
<evidence type="ECO:0000256" key="3">
    <source>
        <dbReference type="ARBA" id="ARBA00022692"/>
    </source>
</evidence>